<dbReference type="InterPro" id="IPR051052">
    <property type="entry name" value="Diverse_substrate_MTase"/>
</dbReference>
<dbReference type="GO" id="GO:0008757">
    <property type="term" value="F:S-adenosylmethionine-dependent methyltransferase activity"/>
    <property type="evidence" value="ECO:0007669"/>
    <property type="project" value="InterPro"/>
</dbReference>
<dbReference type="GO" id="GO:0032259">
    <property type="term" value="P:methylation"/>
    <property type="evidence" value="ECO:0007669"/>
    <property type="project" value="UniProtKB-KW"/>
</dbReference>
<sequence length="258" mass="28199">MTSSLRPGDFSRLADDYSAYRPGYCPSVLSALLGLYPSRAIDCADVGAGTGIWTRMVAAAGVRSVVAVEPDDSMRANGERDSAGTGIVWRKGTGDATGLGDACVDWLSMASSFHWVDTAAGLAEFARVLRPGGRFVALWNPRWIEANPLLVEIESYLTELCPDLKRVSSGRSGVTETLAATLRAHPLYDDVLYLEGEHVARQSPAQYLGAWRSVNDVQAQLGAERFAAFLDRAEARIKDMDFIETTYRTRTWTARRKG</sequence>
<evidence type="ECO:0000256" key="1">
    <source>
        <dbReference type="ARBA" id="ARBA00008361"/>
    </source>
</evidence>
<dbReference type="EMBL" id="LWQU01000130">
    <property type="protein sequence ID" value="OAN51502.1"/>
    <property type="molecule type" value="Genomic_DNA"/>
</dbReference>
<keyword evidence="2 5" id="KW-0489">Methyltransferase</keyword>
<evidence type="ECO:0000313" key="6">
    <source>
        <dbReference type="Proteomes" id="UP000078543"/>
    </source>
</evidence>
<dbReference type="OrthoDB" id="9777830at2"/>
<keyword evidence="6" id="KW-1185">Reference proteome</keyword>
<dbReference type="PANTHER" id="PTHR44942:SF4">
    <property type="entry name" value="METHYLTRANSFERASE TYPE 11 DOMAIN-CONTAINING PROTEIN"/>
    <property type="match status" value="1"/>
</dbReference>
<dbReference type="PANTHER" id="PTHR44942">
    <property type="entry name" value="METHYLTRANSF_11 DOMAIN-CONTAINING PROTEIN"/>
    <property type="match status" value="1"/>
</dbReference>
<evidence type="ECO:0000313" key="5">
    <source>
        <dbReference type="EMBL" id="OAN51502.1"/>
    </source>
</evidence>
<dbReference type="AlphaFoldDB" id="A0A178MTF4"/>
<keyword evidence="3 5" id="KW-0808">Transferase</keyword>
<dbReference type="Gene3D" id="3.40.50.150">
    <property type="entry name" value="Vaccinia Virus protein VP39"/>
    <property type="match status" value="1"/>
</dbReference>
<comment type="caution">
    <text evidence="5">The sequence shown here is derived from an EMBL/GenBank/DDBJ whole genome shotgun (WGS) entry which is preliminary data.</text>
</comment>
<organism evidence="5 6">
    <name type="scientific">Magnetospirillum moscoviense</name>
    <dbReference type="NCBI Taxonomy" id="1437059"/>
    <lineage>
        <taxon>Bacteria</taxon>
        <taxon>Pseudomonadati</taxon>
        <taxon>Pseudomonadota</taxon>
        <taxon>Alphaproteobacteria</taxon>
        <taxon>Rhodospirillales</taxon>
        <taxon>Rhodospirillaceae</taxon>
        <taxon>Magnetospirillum</taxon>
    </lineage>
</organism>
<gene>
    <name evidence="5" type="ORF">A6A05_01175</name>
</gene>
<comment type="similarity">
    <text evidence="1">Belongs to the methyltransferase superfamily.</text>
</comment>
<accession>A0A178MTF4</accession>
<feature type="domain" description="Methyltransferase type 11" evidence="4">
    <location>
        <begin position="45"/>
        <end position="136"/>
    </location>
</feature>
<dbReference type="SUPFAM" id="SSF53335">
    <property type="entry name" value="S-adenosyl-L-methionine-dependent methyltransferases"/>
    <property type="match status" value="1"/>
</dbReference>
<evidence type="ECO:0000259" key="4">
    <source>
        <dbReference type="Pfam" id="PF08241"/>
    </source>
</evidence>
<dbReference type="InterPro" id="IPR029063">
    <property type="entry name" value="SAM-dependent_MTases_sf"/>
</dbReference>
<evidence type="ECO:0000256" key="2">
    <source>
        <dbReference type="ARBA" id="ARBA00022603"/>
    </source>
</evidence>
<dbReference type="STRING" id="1437059.A6A05_01175"/>
<evidence type="ECO:0000256" key="3">
    <source>
        <dbReference type="ARBA" id="ARBA00022679"/>
    </source>
</evidence>
<dbReference type="CDD" id="cd02440">
    <property type="entry name" value="AdoMet_MTases"/>
    <property type="match status" value="1"/>
</dbReference>
<dbReference type="Pfam" id="PF08241">
    <property type="entry name" value="Methyltransf_11"/>
    <property type="match status" value="1"/>
</dbReference>
<dbReference type="InterPro" id="IPR013216">
    <property type="entry name" value="Methyltransf_11"/>
</dbReference>
<protein>
    <submittedName>
        <fullName evidence="5">Methyltransferase</fullName>
    </submittedName>
</protein>
<dbReference type="Proteomes" id="UP000078543">
    <property type="component" value="Unassembled WGS sequence"/>
</dbReference>
<proteinExistence type="inferred from homology"/>
<dbReference type="RefSeq" id="WP_068499363.1">
    <property type="nucleotide sequence ID" value="NZ_LWQU01000130.1"/>
</dbReference>
<reference evidence="5 6" key="1">
    <citation type="submission" date="2016-04" db="EMBL/GenBank/DDBJ databases">
        <title>Draft genome sequence of freshwater magnetotactic bacteria Magnetospirillum marisnigri SP-1 and Magnetospirillum moscoviense BB-1.</title>
        <authorList>
            <person name="Koziaeva V."/>
            <person name="Dziuba M.V."/>
            <person name="Ivanov T.M."/>
            <person name="Kuznetsov B."/>
            <person name="Grouzdev D.S."/>
        </authorList>
    </citation>
    <scope>NUCLEOTIDE SEQUENCE [LARGE SCALE GENOMIC DNA]</scope>
    <source>
        <strain evidence="5 6">BB-1</strain>
    </source>
</reference>
<name>A0A178MTF4_9PROT</name>